<dbReference type="EMBL" id="FMVT01000016">
    <property type="protein sequence ID" value="SCY91442.1"/>
    <property type="molecule type" value="Genomic_DNA"/>
</dbReference>
<evidence type="ECO:0000256" key="5">
    <source>
        <dbReference type="ARBA" id="ARBA00022692"/>
    </source>
</evidence>
<dbReference type="PANTHER" id="PTHR35011">
    <property type="entry name" value="2,3-DIKETO-L-GULONATE TRAP TRANSPORTER SMALL PERMEASE PROTEIN YIAM"/>
    <property type="match status" value="1"/>
</dbReference>
<dbReference type="Pfam" id="PF04290">
    <property type="entry name" value="DctQ"/>
    <property type="match status" value="1"/>
</dbReference>
<name>A0A1G5JSM4_9RHOB</name>
<dbReference type="GO" id="GO:0005886">
    <property type="term" value="C:plasma membrane"/>
    <property type="evidence" value="ECO:0007669"/>
    <property type="project" value="UniProtKB-SubCell"/>
</dbReference>
<dbReference type="GO" id="GO:0022857">
    <property type="term" value="F:transmembrane transporter activity"/>
    <property type="evidence" value="ECO:0007669"/>
    <property type="project" value="UniProtKB-UniRule"/>
</dbReference>
<dbReference type="InterPro" id="IPR055348">
    <property type="entry name" value="DctQ"/>
</dbReference>
<evidence type="ECO:0000313" key="12">
    <source>
        <dbReference type="Proteomes" id="UP000199502"/>
    </source>
</evidence>
<keyword evidence="12" id="KW-1185">Reference proteome</keyword>
<evidence type="ECO:0000313" key="11">
    <source>
        <dbReference type="EMBL" id="SCY91442.1"/>
    </source>
</evidence>
<keyword evidence="3" id="KW-1003">Cell membrane</keyword>
<keyword evidence="5 9" id="KW-0812">Transmembrane</keyword>
<keyword evidence="7 9" id="KW-0472">Membrane</keyword>
<accession>A0A1G5JSM4</accession>
<evidence type="ECO:0000256" key="7">
    <source>
        <dbReference type="ARBA" id="ARBA00023136"/>
    </source>
</evidence>
<reference evidence="11 12" key="1">
    <citation type="submission" date="2016-10" db="EMBL/GenBank/DDBJ databases">
        <authorList>
            <person name="de Groot N.N."/>
        </authorList>
    </citation>
    <scope>NUCLEOTIDE SEQUENCE [LARGE SCALE GENOMIC DNA]</scope>
    <source>
        <strain evidence="11 12">CGMCC 1.8925</strain>
    </source>
</reference>
<protein>
    <recommendedName>
        <fullName evidence="9">TRAP transporter small permease protein</fullName>
    </recommendedName>
</protein>
<comment type="similarity">
    <text evidence="8 9">Belongs to the TRAP transporter small permease family.</text>
</comment>
<keyword evidence="2 9" id="KW-0813">Transport</keyword>
<evidence type="ECO:0000256" key="6">
    <source>
        <dbReference type="ARBA" id="ARBA00022989"/>
    </source>
</evidence>
<dbReference type="Proteomes" id="UP000199502">
    <property type="component" value="Unassembled WGS sequence"/>
</dbReference>
<evidence type="ECO:0000256" key="8">
    <source>
        <dbReference type="ARBA" id="ARBA00038436"/>
    </source>
</evidence>
<evidence type="ECO:0000256" key="9">
    <source>
        <dbReference type="RuleBase" id="RU369079"/>
    </source>
</evidence>
<proteinExistence type="inferred from homology"/>
<dbReference type="RefSeq" id="WP_090747552.1">
    <property type="nucleotide sequence ID" value="NZ_FMVT01000016.1"/>
</dbReference>
<feature type="transmembrane region" description="Helical" evidence="9">
    <location>
        <begin position="47"/>
        <end position="64"/>
    </location>
</feature>
<dbReference type="InterPro" id="IPR007387">
    <property type="entry name" value="TRAP_DctQ"/>
</dbReference>
<evidence type="ECO:0000256" key="3">
    <source>
        <dbReference type="ARBA" id="ARBA00022475"/>
    </source>
</evidence>
<evidence type="ECO:0000259" key="10">
    <source>
        <dbReference type="Pfam" id="PF04290"/>
    </source>
</evidence>
<comment type="function">
    <text evidence="9">Part of the tripartite ATP-independent periplasmic (TRAP) transport system.</text>
</comment>
<evidence type="ECO:0000256" key="1">
    <source>
        <dbReference type="ARBA" id="ARBA00004429"/>
    </source>
</evidence>
<dbReference type="AlphaFoldDB" id="A0A1G5JSM4"/>
<comment type="subcellular location">
    <subcellularLocation>
        <location evidence="1 9">Cell inner membrane</location>
        <topology evidence="1 9">Multi-pass membrane protein</topology>
    </subcellularLocation>
</comment>
<keyword evidence="6 9" id="KW-1133">Transmembrane helix</keyword>
<keyword evidence="4 9" id="KW-0997">Cell inner membrane</keyword>
<dbReference type="PANTHER" id="PTHR35011:SF2">
    <property type="entry name" value="2,3-DIKETO-L-GULONATE TRAP TRANSPORTER SMALL PERMEASE PROTEIN YIAM"/>
    <property type="match status" value="1"/>
</dbReference>
<feature type="transmembrane region" description="Helical" evidence="9">
    <location>
        <begin position="128"/>
        <end position="146"/>
    </location>
</feature>
<evidence type="ECO:0000256" key="2">
    <source>
        <dbReference type="ARBA" id="ARBA00022448"/>
    </source>
</evidence>
<dbReference type="OrthoDB" id="4964541at2"/>
<gene>
    <name evidence="11" type="ORF">SAMN05660710_03422</name>
</gene>
<comment type="subunit">
    <text evidence="9">The complex comprises the extracytoplasmic solute receptor protein and the two transmembrane proteins.</text>
</comment>
<organism evidence="11 12">
    <name type="scientific">Paracoccus tibetensis</name>
    <dbReference type="NCBI Taxonomy" id="336292"/>
    <lineage>
        <taxon>Bacteria</taxon>
        <taxon>Pseudomonadati</taxon>
        <taxon>Pseudomonadota</taxon>
        <taxon>Alphaproteobacteria</taxon>
        <taxon>Rhodobacterales</taxon>
        <taxon>Paracoccaceae</taxon>
        <taxon>Paracoccus</taxon>
    </lineage>
</organism>
<feature type="domain" description="Tripartite ATP-independent periplasmic transporters DctQ component" evidence="10">
    <location>
        <begin position="23"/>
        <end position="153"/>
    </location>
</feature>
<sequence length="170" mass="18557">MDRLRRILDLVVGGLCCGLLLVLVVVLAWQVVSRYALNAPSSVTEEVLRYGVIWMSMLGAAYAVGQGSHLSIDMLRGWLSRRWQLRLEGLVVLAFSIFAGVVLIWGGMRGVQISARQTSAVLRIPMSWVYGALPVSGGLMLLYAGLNLADLLRGRSHHVPAEDMAELPGE</sequence>
<feature type="transmembrane region" description="Helical" evidence="9">
    <location>
        <begin position="7"/>
        <end position="32"/>
    </location>
</feature>
<evidence type="ECO:0000256" key="4">
    <source>
        <dbReference type="ARBA" id="ARBA00022519"/>
    </source>
</evidence>
<dbReference type="STRING" id="336292.SAMN05660710_03422"/>
<feature type="transmembrane region" description="Helical" evidence="9">
    <location>
        <begin position="85"/>
        <end position="108"/>
    </location>
</feature>
<dbReference type="GO" id="GO:0015740">
    <property type="term" value="P:C4-dicarboxylate transport"/>
    <property type="evidence" value="ECO:0007669"/>
    <property type="project" value="TreeGrafter"/>
</dbReference>